<evidence type="ECO:0000256" key="1">
    <source>
        <dbReference type="SAM" id="MobiDB-lite"/>
    </source>
</evidence>
<dbReference type="EMBL" id="GL636503">
    <property type="protein sequence ID" value="EFW14960.1"/>
    <property type="molecule type" value="Genomic_DNA"/>
</dbReference>
<proteinExistence type="predicted"/>
<reference evidence="3" key="2">
    <citation type="submission" date="2010-03" db="EMBL/GenBank/DDBJ databases">
        <title>The genome sequence of Coccidioides posadasii strain Silveira.</title>
        <authorList>
            <consortium name="The Broad Institute Genome Sequencing Center for Infectious Disease"/>
            <person name="Neafsey D."/>
            <person name="Orbach M."/>
            <person name="Henn M.R."/>
            <person name="Cole G.T."/>
            <person name="Galgiani J."/>
            <person name="Gardner M.J."/>
            <person name="Kirkland T.N."/>
            <person name="Taylor J.W."/>
            <person name="Young S.K."/>
            <person name="Zeng Q."/>
            <person name="Koehrsen M."/>
            <person name="Alvarado L."/>
            <person name="Berlin A."/>
            <person name="Borenstein D."/>
            <person name="Chapman S.B."/>
            <person name="Chen Z."/>
            <person name="Engels R."/>
            <person name="Freedman E."/>
            <person name="Gellesch M."/>
            <person name="Goldberg J."/>
            <person name="Griggs A."/>
            <person name="Gujja S."/>
            <person name="Heilman E."/>
            <person name="Heiman D."/>
            <person name="Howarth C."/>
            <person name="Jen D."/>
            <person name="Larson L."/>
            <person name="Mehta T."/>
            <person name="Neiman D."/>
            <person name="Park D."/>
            <person name="Pearson M."/>
            <person name="Richards J."/>
            <person name="Roberts A."/>
            <person name="Saif S."/>
            <person name="Shea T."/>
            <person name="Shenoy N."/>
            <person name="Sisk P."/>
            <person name="Stolte C."/>
            <person name="Sykes S."/>
            <person name="Walk T."/>
            <person name="White J."/>
            <person name="Yandava C."/>
            <person name="Haas B."/>
            <person name="Nusbaum C."/>
            <person name="Birren B."/>
        </authorList>
    </citation>
    <scope>NUCLEOTIDE SEQUENCE [LARGE SCALE GENOMIC DNA]</scope>
    <source>
        <strain evidence="3">RMSCC 757 / Silveira</strain>
    </source>
</reference>
<accession>E9DF62</accession>
<reference evidence="3" key="1">
    <citation type="journal article" date="2010" name="Genome Res.">
        <title>Population genomic sequencing of Coccidioides fungi reveals recent hybridization and transposon control.</title>
        <authorList>
            <person name="Neafsey D.E."/>
            <person name="Barker B.M."/>
            <person name="Sharpton T.J."/>
            <person name="Stajich J.E."/>
            <person name="Park D.J."/>
            <person name="Whiston E."/>
            <person name="Hung C.-Y."/>
            <person name="McMahan C."/>
            <person name="White J."/>
            <person name="Sykes S."/>
            <person name="Heiman D."/>
            <person name="Young S."/>
            <person name="Zeng Q."/>
            <person name="Abouelleil A."/>
            <person name="Aftuck L."/>
            <person name="Bessette D."/>
            <person name="Brown A."/>
            <person name="FitzGerald M."/>
            <person name="Lui A."/>
            <person name="Macdonald J.P."/>
            <person name="Priest M."/>
            <person name="Orbach M.J."/>
            <person name="Galgiani J.N."/>
            <person name="Kirkland T.N."/>
            <person name="Cole G.T."/>
            <person name="Birren B.W."/>
            <person name="Henn M.R."/>
            <person name="Taylor J.W."/>
            <person name="Rounsley S.D."/>
        </authorList>
    </citation>
    <scope>NUCLEOTIDE SEQUENCE [LARGE SCALE GENOMIC DNA]</scope>
    <source>
        <strain evidence="3">RMSCC 757 / Silveira</strain>
    </source>
</reference>
<dbReference type="VEuPathDB" id="FungiDB:CPSG_08618"/>
<feature type="region of interest" description="Disordered" evidence="1">
    <location>
        <begin position="46"/>
        <end position="83"/>
    </location>
</feature>
<dbReference type="Proteomes" id="UP000002497">
    <property type="component" value="Unassembled WGS sequence"/>
</dbReference>
<evidence type="ECO:0000313" key="2">
    <source>
        <dbReference type="EMBL" id="EFW14960.1"/>
    </source>
</evidence>
<gene>
    <name evidence="2" type="ORF">CPSG_08618</name>
</gene>
<dbReference type="AlphaFoldDB" id="E9DF62"/>
<sequence>MSVVTKESYRGFKNGYWDPEHQLRPGRFIPEIPVLICNYTWNMRSSSTQVPAPGERSHESSSQAFIRRMSHPRSAGKDPKELRPHYRRLRSSVVWVFGYP</sequence>
<name>E9DF62_COCPS</name>
<organism evidence="3">
    <name type="scientific">Coccidioides posadasii (strain RMSCC 757 / Silveira)</name>
    <name type="common">Valley fever fungus</name>
    <dbReference type="NCBI Taxonomy" id="443226"/>
    <lineage>
        <taxon>Eukaryota</taxon>
        <taxon>Fungi</taxon>
        <taxon>Dikarya</taxon>
        <taxon>Ascomycota</taxon>
        <taxon>Pezizomycotina</taxon>
        <taxon>Eurotiomycetes</taxon>
        <taxon>Eurotiomycetidae</taxon>
        <taxon>Onygenales</taxon>
        <taxon>Onygenaceae</taxon>
        <taxon>Coccidioides</taxon>
    </lineage>
</organism>
<keyword evidence="3" id="KW-1185">Reference proteome</keyword>
<dbReference type="HOGENOM" id="CLU_2305819_0_0_1"/>
<protein>
    <submittedName>
        <fullName evidence="2">Predicted protein</fullName>
    </submittedName>
</protein>
<evidence type="ECO:0000313" key="3">
    <source>
        <dbReference type="Proteomes" id="UP000002497"/>
    </source>
</evidence>